<feature type="domain" description="DUF7791" evidence="4">
    <location>
        <begin position="527"/>
        <end position="675"/>
    </location>
</feature>
<evidence type="ECO:0000313" key="5">
    <source>
        <dbReference type="EMBL" id="CAG8953406.1"/>
    </source>
</evidence>
<feature type="domain" description="Nephrocystin 3-like N-terminal" evidence="3">
    <location>
        <begin position="243"/>
        <end position="417"/>
    </location>
</feature>
<dbReference type="Pfam" id="PF25053">
    <property type="entry name" value="DUF7791"/>
    <property type="match status" value="1"/>
</dbReference>
<dbReference type="InterPro" id="IPR056884">
    <property type="entry name" value="NPHP3-like_N"/>
</dbReference>
<dbReference type="Pfam" id="PF24883">
    <property type="entry name" value="NPHP3_N"/>
    <property type="match status" value="1"/>
</dbReference>
<dbReference type="PANTHER" id="PTHR10039:SF5">
    <property type="entry name" value="NACHT DOMAIN-CONTAINING PROTEIN"/>
    <property type="match status" value="1"/>
</dbReference>
<dbReference type="Proteomes" id="UP000696280">
    <property type="component" value="Unassembled WGS sequence"/>
</dbReference>
<dbReference type="InterPro" id="IPR027417">
    <property type="entry name" value="P-loop_NTPase"/>
</dbReference>
<dbReference type="InterPro" id="IPR036770">
    <property type="entry name" value="Ankyrin_rpt-contain_sf"/>
</dbReference>
<dbReference type="PANTHER" id="PTHR10039">
    <property type="entry name" value="AMELOGENIN"/>
    <property type="match status" value="1"/>
</dbReference>
<keyword evidence="1" id="KW-0677">Repeat</keyword>
<organism evidence="5 6">
    <name type="scientific">Hymenoscyphus fraxineus</name>
    <dbReference type="NCBI Taxonomy" id="746836"/>
    <lineage>
        <taxon>Eukaryota</taxon>
        <taxon>Fungi</taxon>
        <taxon>Dikarya</taxon>
        <taxon>Ascomycota</taxon>
        <taxon>Pezizomycotina</taxon>
        <taxon>Leotiomycetes</taxon>
        <taxon>Helotiales</taxon>
        <taxon>Helotiaceae</taxon>
        <taxon>Hymenoscyphus</taxon>
    </lineage>
</organism>
<keyword evidence="2" id="KW-0175">Coiled coil</keyword>
<evidence type="ECO:0000259" key="3">
    <source>
        <dbReference type="Pfam" id="PF24883"/>
    </source>
</evidence>
<keyword evidence="6" id="KW-1185">Reference proteome</keyword>
<protein>
    <recommendedName>
        <fullName evidence="7">NACHT domain-containing protein</fullName>
    </recommendedName>
</protein>
<evidence type="ECO:0000313" key="6">
    <source>
        <dbReference type="Proteomes" id="UP000696280"/>
    </source>
</evidence>
<sequence>MMAELAAIGLVSNIVGFIDFGLKLFREGKEIYESAEGANVKQLDLEIITLDLKRLMEELQPTSYITKDDAAIAKLALHCRKLADELLCVLAKLKIKEGTGKNRKWRSFRQALKGVLKENDIQLLETRIEKFQKQLGQRLLYTLSHQNSTVLWTIRNLQDENRRLGFGSTSKLNEIMDHLVKQAEQAKEAKEEDSVDYAQLNENLKLLAEEGKRATKRQTILRRLCFSSIKVRHDLIKQAHTKTFTWIFDDLSSTFNKWLQSGDGMYWVQGKAGSGKSTLMRFVSEHSACKSALNIWAGGCRLVIGSYFFWNAGNSMQKSQSGLLQTLLYQVCRECPTLIEQIFPVRWQQEFEEFELPWTRTELFEAFERLSDFSISSTRFCFFIDGLDEYSGDHQELVLLMNDLSKLTSIKLCVSSRPWNIFQNSFSQNSEQQLKLEDLTRDDIRKYVRNHLEENPKFQLLQSSDSGYQKIVGDIVARAHGVFLWVYLVVDSLSKGLSNNDSIVDMQRRLNEFPGTLEKYFKHMIDNIEPFYREDTIQFFEIAVHALQPLPLLAFKFVQDEKERRYGALNTPIRPYSDIEIDEISMTMKLRLNARCGDLLEVTKDTSENLHAFKYKNLHAFKYKIDFLHRTVRDFFLKTDTMDTLRQGESDFNVQVSLCKVMIALLKILPHIERKNTSAQPSSTWQYMFSLSDQLMYHAHIIEQHFDKATDDDLRREVAMILGELDRVNSEISSSTQVHWSNARKVPRGLFTEYNQKTFLAATIQAKLTLYVQEVLKPSDIRDKKGRPLLDYALRPNMVTPIELPDLEAKPEYDMVRLLVERGADINKKVYIYENKSVWRLFLEQCYGQGSLEMRLSEEESKNLLSIIELLIKSGADPNYTFVANDGKTIGPSGVFKAFLTRRDFVALEELLLQKRQGSFSIWKLIGWT</sequence>
<evidence type="ECO:0008006" key="7">
    <source>
        <dbReference type="Google" id="ProtNLM"/>
    </source>
</evidence>
<feature type="coiled-coil region" evidence="2">
    <location>
        <begin position="172"/>
        <end position="217"/>
    </location>
</feature>
<name>A0A9N9PNE4_9HELO</name>
<evidence type="ECO:0000256" key="1">
    <source>
        <dbReference type="ARBA" id="ARBA00022737"/>
    </source>
</evidence>
<dbReference type="Gene3D" id="1.25.40.20">
    <property type="entry name" value="Ankyrin repeat-containing domain"/>
    <property type="match status" value="1"/>
</dbReference>
<dbReference type="SUPFAM" id="SSF52540">
    <property type="entry name" value="P-loop containing nucleoside triphosphate hydrolases"/>
    <property type="match status" value="1"/>
</dbReference>
<gene>
    <name evidence="5" type="ORF">HYFRA_00010154</name>
</gene>
<proteinExistence type="predicted"/>
<reference evidence="5" key="1">
    <citation type="submission" date="2021-07" db="EMBL/GenBank/DDBJ databases">
        <authorList>
            <person name="Durling M."/>
        </authorList>
    </citation>
    <scope>NUCLEOTIDE SEQUENCE</scope>
</reference>
<dbReference type="Gene3D" id="3.40.50.300">
    <property type="entry name" value="P-loop containing nucleotide triphosphate hydrolases"/>
    <property type="match status" value="1"/>
</dbReference>
<dbReference type="InterPro" id="IPR056693">
    <property type="entry name" value="DUF7791"/>
</dbReference>
<dbReference type="AlphaFoldDB" id="A0A9N9PNE4"/>
<comment type="caution">
    <text evidence="5">The sequence shown here is derived from an EMBL/GenBank/DDBJ whole genome shotgun (WGS) entry which is preliminary data.</text>
</comment>
<evidence type="ECO:0000256" key="2">
    <source>
        <dbReference type="SAM" id="Coils"/>
    </source>
</evidence>
<dbReference type="EMBL" id="CAJVRL010000050">
    <property type="protein sequence ID" value="CAG8953406.1"/>
    <property type="molecule type" value="Genomic_DNA"/>
</dbReference>
<accession>A0A9N9PNE4</accession>
<dbReference type="OrthoDB" id="443402at2759"/>
<evidence type="ECO:0000259" key="4">
    <source>
        <dbReference type="Pfam" id="PF25053"/>
    </source>
</evidence>